<evidence type="ECO:0000256" key="8">
    <source>
        <dbReference type="ARBA" id="ARBA00049244"/>
    </source>
</evidence>
<dbReference type="Gene3D" id="3.40.960.10">
    <property type="entry name" value="VSR Endonuclease"/>
    <property type="match status" value="1"/>
</dbReference>
<dbReference type="EMBL" id="CAJPWZ010000521">
    <property type="protein sequence ID" value="CAG2195539.1"/>
    <property type="molecule type" value="Genomic_DNA"/>
</dbReference>
<dbReference type="AlphaFoldDB" id="A0A8S3QLU9"/>
<organism evidence="10 11">
    <name type="scientific">Mytilus edulis</name>
    <name type="common">Blue mussel</name>
    <dbReference type="NCBI Taxonomy" id="6550"/>
    <lineage>
        <taxon>Eukaryota</taxon>
        <taxon>Metazoa</taxon>
        <taxon>Spiralia</taxon>
        <taxon>Lophotrochozoa</taxon>
        <taxon>Mollusca</taxon>
        <taxon>Bivalvia</taxon>
        <taxon>Autobranchia</taxon>
        <taxon>Pteriomorphia</taxon>
        <taxon>Mytilida</taxon>
        <taxon>Mytiloidea</taxon>
        <taxon>Mytilidae</taxon>
        <taxon>Mytilinae</taxon>
        <taxon>Mytilus</taxon>
    </lineage>
</organism>
<dbReference type="GO" id="GO:0006260">
    <property type="term" value="P:DNA replication"/>
    <property type="evidence" value="ECO:0007669"/>
    <property type="project" value="UniProtKB-KW"/>
</dbReference>
<dbReference type="SUPFAM" id="SSF56672">
    <property type="entry name" value="DNA/RNA polymerases"/>
    <property type="match status" value="1"/>
</dbReference>
<dbReference type="Gene3D" id="3.90.1600.10">
    <property type="entry name" value="Palm domain of DNA polymerase"/>
    <property type="match status" value="1"/>
</dbReference>
<keyword evidence="4" id="KW-0548">Nucleotidyltransferase</keyword>
<gene>
    <name evidence="10" type="ORF">MEDL_10478</name>
</gene>
<dbReference type="SUPFAM" id="SSF53098">
    <property type="entry name" value="Ribonuclease H-like"/>
    <property type="match status" value="1"/>
</dbReference>
<reference evidence="10" key="1">
    <citation type="submission" date="2021-03" db="EMBL/GenBank/DDBJ databases">
        <authorList>
            <person name="Bekaert M."/>
        </authorList>
    </citation>
    <scope>NUCLEOTIDE SEQUENCE</scope>
</reference>
<evidence type="ECO:0000256" key="5">
    <source>
        <dbReference type="ARBA" id="ARBA00022705"/>
    </source>
</evidence>
<evidence type="ECO:0000256" key="3">
    <source>
        <dbReference type="ARBA" id="ARBA00022679"/>
    </source>
</evidence>
<evidence type="ECO:0000256" key="2">
    <source>
        <dbReference type="ARBA" id="ARBA00012417"/>
    </source>
</evidence>
<dbReference type="GO" id="GO:0000166">
    <property type="term" value="F:nucleotide binding"/>
    <property type="evidence" value="ECO:0007669"/>
    <property type="project" value="InterPro"/>
</dbReference>
<dbReference type="PANTHER" id="PTHR33568:SF3">
    <property type="entry name" value="DNA-DIRECTED DNA POLYMERASE"/>
    <property type="match status" value="1"/>
</dbReference>
<name>A0A8S3QLU9_MYTED</name>
<dbReference type="GO" id="GO:0003677">
    <property type="term" value="F:DNA binding"/>
    <property type="evidence" value="ECO:0007669"/>
    <property type="project" value="UniProtKB-KW"/>
</dbReference>
<dbReference type="OrthoDB" id="10064239at2759"/>
<evidence type="ECO:0000256" key="1">
    <source>
        <dbReference type="ARBA" id="ARBA00005755"/>
    </source>
</evidence>
<dbReference type="Pfam" id="PF03175">
    <property type="entry name" value="DNA_pol_B_2"/>
    <property type="match status" value="3"/>
</dbReference>
<evidence type="ECO:0000313" key="11">
    <source>
        <dbReference type="Proteomes" id="UP000683360"/>
    </source>
</evidence>
<dbReference type="GO" id="GO:0003887">
    <property type="term" value="F:DNA-directed DNA polymerase activity"/>
    <property type="evidence" value="ECO:0007669"/>
    <property type="project" value="UniProtKB-KW"/>
</dbReference>
<dbReference type="PANTHER" id="PTHR33568">
    <property type="entry name" value="DNA POLYMERASE"/>
    <property type="match status" value="1"/>
</dbReference>
<accession>A0A8S3QLU9</accession>
<dbReference type="EC" id="2.7.7.7" evidence="2"/>
<dbReference type="Proteomes" id="UP000683360">
    <property type="component" value="Unassembled WGS sequence"/>
</dbReference>
<evidence type="ECO:0000256" key="7">
    <source>
        <dbReference type="ARBA" id="ARBA00023125"/>
    </source>
</evidence>
<feature type="domain" description="DNA-directed DNA polymerase family B mitochondria/virus" evidence="9">
    <location>
        <begin position="7"/>
        <end position="154"/>
    </location>
</feature>
<dbReference type="InterPro" id="IPR036397">
    <property type="entry name" value="RNaseH_sf"/>
</dbReference>
<sequence>MSIDVPQCNIRFIDSINFLPMALDKFPKTFGLKEMVKGYFPHLFNTQENQHTDLPNLPDLKFYNPDGMTRDKRSTFMQWYGEHKYDHFNLQEELLKYCRSDVDILRKGCLEFRKMFMDITTKGDLDGIDPFESCITIASACNLVFRRNFLEHQSIGIIPANGYRCEHKQSIKALKWLKYLSEKDTIDIMHAGNGSEKQIGSFLVDGYRETEAGEREVYEFHGCFWHGCDKCFGRSTINPVTGYTMADLFQRTMDKRSFLEKDGYKYISIWECQFDNELKSNVQMRNFVENLCLKDPLEPRDAFYGGRTEAFTTYKEAKGDKIDYYDVTSLYPFINKTGKIPLGHPKIITENFEDINRYEGLIKCKIVPPRGLFLPVLPLKCNGKLLFGLCHTCMKNNFTDECKHTDEERAIVGTWVTDEIKKAVSKGYLITELYEVWHFDEVSQYNPDTKEGGIFTEYVNTFLKIKQEASGWPEWCLTDQDKHTYIKNYFEKEGIWLEEKNIKENPGLRQLAKLILNSFWGKFGQRLNLPKTTYVKDAATYFDILTSDGQEVKDVSFVSEEMVRLQWINNEKFVEESGKTNVVIAAYTTAQARLQLYKYLENLGDRSLYCDTDSIIFSSKPGDWRPMTGDYLGDLTDELPNNNIEVFVSGGPKNYAFKLIKPDKAGNQTCCKIRGITLNYKNSLELNFEIVKEMVKGRMKSVTVTDEYKIRRNVKSIDIISCVEEKDYRIVFDKRVLKDNYTTVPYGM</sequence>
<proteinExistence type="inferred from homology"/>
<dbReference type="Gene3D" id="1.10.287.690">
    <property type="entry name" value="Helix hairpin bin"/>
    <property type="match status" value="1"/>
</dbReference>
<evidence type="ECO:0000259" key="9">
    <source>
        <dbReference type="Pfam" id="PF03175"/>
    </source>
</evidence>
<feature type="domain" description="DNA-directed DNA polymerase family B mitochondria/virus" evidence="9">
    <location>
        <begin position="287"/>
        <end position="470"/>
    </location>
</feature>
<protein>
    <recommendedName>
        <fullName evidence="2">DNA-directed DNA polymerase</fullName>
        <ecNumber evidence="2">2.7.7.7</ecNumber>
    </recommendedName>
</protein>
<comment type="catalytic activity">
    <reaction evidence="8">
        <text>DNA(n) + a 2'-deoxyribonucleoside 5'-triphosphate = DNA(n+1) + diphosphate</text>
        <dbReference type="Rhea" id="RHEA:22508"/>
        <dbReference type="Rhea" id="RHEA-COMP:17339"/>
        <dbReference type="Rhea" id="RHEA-COMP:17340"/>
        <dbReference type="ChEBI" id="CHEBI:33019"/>
        <dbReference type="ChEBI" id="CHEBI:61560"/>
        <dbReference type="ChEBI" id="CHEBI:173112"/>
        <dbReference type="EC" id="2.7.7.7"/>
    </reaction>
</comment>
<keyword evidence="7" id="KW-0238">DNA-binding</keyword>
<comment type="similarity">
    <text evidence="1">Belongs to the DNA polymerase type-B family.</text>
</comment>
<dbReference type="InterPro" id="IPR043502">
    <property type="entry name" value="DNA/RNA_pol_sf"/>
</dbReference>
<dbReference type="InterPro" id="IPR004868">
    <property type="entry name" value="DNA-dir_DNA_pol_B_mt/vir"/>
</dbReference>
<dbReference type="Gene3D" id="3.30.420.10">
    <property type="entry name" value="Ribonuclease H-like superfamily/Ribonuclease H"/>
    <property type="match status" value="1"/>
</dbReference>
<keyword evidence="5" id="KW-0235">DNA replication</keyword>
<comment type="caution">
    <text evidence="10">The sequence shown here is derived from an EMBL/GenBank/DDBJ whole genome shotgun (WGS) entry which is preliminary data.</text>
</comment>
<evidence type="ECO:0000313" key="10">
    <source>
        <dbReference type="EMBL" id="CAG2195539.1"/>
    </source>
</evidence>
<evidence type="ECO:0000256" key="4">
    <source>
        <dbReference type="ARBA" id="ARBA00022695"/>
    </source>
</evidence>
<feature type="domain" description="DNA-directed DNA polymerase family B mitochondria/virus" evidence="9">
    <location>
        <begin position="502"/>
        <end position="601"/>
    </location>
</feature>
<dbReference type="InterPro" id="IPR023211">
    <property type="entry name" value="DNA_pol_palm_dom_sf"/>
</dbReference>
<evidence type="ECO:0000256" key="6">
    <source>
        <dbReference type="ARBA" id="ARBA00022932"/>
    </source>
</evidence>
<keyword evidence="6" id="KW-0239">DNA-directed DNA polymerase</keyword>
<keyword evidence="3" id="KW-0808">Transferase</keyword>
<dbReference type="InterPro" id="IPR012337">
    <property type="entry name" value="RNaseH-like_sf"/>
</dbReference>
<keyword evidence="11" id="KW-1185">Reference proteome</keyword>